<keyword evidence="2" id="KW-0472">Membrane</keyword>
<protein>
    <submittedName>
        <fullName evidence="3">MSHA biogenesis protein MshD</fullName>
    </submittedName>
</protein>
<dbReference type="Pfam" id="PF07963">
    <property type="entry name" value="N_methyl"/>
    <property type="match status" value="1"/>
</dbReference>
<dbReference type="PROSITE" id="PS00409">
    <property type="entry name" value="PROKAR_NTER_METHYL"/>
    <property type="match status" value="1"/>
</dbReference>
<evidence type="ECO:0000256" key="1">
    <source>
        <dbReference type="SAM" id="MobiDB-lite"/>
    </source>
</evidence>
<comment type="caution">
    <text evidence="3">The sequence shown here is derived from an EMBL/GenBank/DDBJ whole genome shotgun (WGS) entry which is preliminary data.</text>
</comment>
<gene>
    <name evidence="3" type="ORF">BTO32_04120</name>
</gene>
<keyword evidence="4" id="KW-1185">Reference proteome</keyword>
<keyword evidence="2" id="KW-0812">Transmembrane</keyword>
<dbReference type="NCBIfam" id="TIGR02532">
    <property type="entry name" value="IV_pilin_GFxxxE"/>
    <property type="match status" value="1"/>
</dbReference>
<reference evidence="3 4" key="1">
    <citation type="submission" date="2016-12" db="EMBL/GenBank/DDBJ databases">
        <title>Marinobacter lutaoensis whole genome sequencing.</title>
        <authorList>
            <person name="Verma A."/>
            <person name="Krishnamurthi S."/>
        </authorList>
    </citation>
    <scope>NUCLEOTIDE SEQUENCE [LARGE SCALE GENOMIC DNA]</scope>
    <source>
        <strain evidence="3 4">T5054</strain>
    </source>
</reference>
<dbReference type="SUPFAM" id="SSF54523">
    <property type="entry name" value="Pili subunits"/>
    <property type="match status" value="1"/>
</dbReference>
<dbReference type="InterPro" id="IPR012902">
    <property type="entry name" value="N_methyl_site"/>
</dbReference>
<dbReference type="Gene3D" id="3.30.700.10">
    <property type="entry name" value="Glycoprotein, Type 4 Pilin"/>
    <property type="match status" value="1"/>
</dbReference>
<feature type="region of interest" description="Disordered" evidence="1">
    <location>
        <begin position="64"/>
        <end position="86"/>
    </location>
</feature>
<dbReference type="Proteomes" id="UP000189339">
    <property type="component" value="Unassembled WGS sequence"/>
</dbReference>
<evidence type="ECO:0000313" key="4">
    <source>
        <dbReference type="Proteomes" id="UP000189339"/>
    </source>
</evidence>
<accession>A0A1V2DVY0</accession>
<dbReference type="EMBL" id="MSCW01000003">
    <property type="protein sequence ID" value="ONF44639.1"/>
    <property type="molecule type" value="Genomic_DNA"/>
</dbReference>
<dbReference type="STRING" id="135739.BTO32_04120"/>
<proteinExistence type="predicted"/>
<feature type="transmembrane region" description="Helical" evidence="2">
    <location>
        <begin position="12"/>
        <end position="34"/>
    </location>
</feature>
<name>A0A1V2DVY0_9GAMM</name>
<organism evidence="3 4">
    <name type="scientific">Marinobacter lutaoensis</name>
    <dbReference type="NCBI Taxonomy" id="135739"/>
    <lineage>
        <taxon>Bacteria</taxon>
        <taxon>Pseudomonadati</taxon>
        <taxon>Pseudomonadota</taxon>
        <taxon>Gammaproteobacteria</taxon>
        <taxon>Pseudomonadales</taxon>
        <taxon>Marinobacteraceae</taxon>
        <taxon>Marinobacter</taxon>
    </lineage>
</organism>
<sequence length="164" mass="17587">MRRRVRGVTLVELVMTIVIIGIAITGVVGAFATLSGRSADPLNQTRAVALAQLYADEILSRAYDDNTPPGGVPRQNGCTLGAEESDRADYDDADDYGDIVGAEPENALGQALDPDAYGGFRVTVQVRCAGAEVGLPADDAKRVDLVIRDPSGNDYRFTFYRANY</sequence>
<dbReference type="RefSeq" id="WP_076723187.1">
    <property type="nucleotide sequence ID" value="NZ_JABWTC010000028.1"/>
</dbReference>
<dbReference type="OrthoDB" id="5593857at2"/>
<dbReference type="InterPro" id="IPR045584">
    <property type="entry name" value="Pilin-like"/>
</dbReference>
<dbReference type="AlphaFoldDB" id="A0A1V2DVY0"/>
<evidence type="ECO:0000256" key="2">
    <source>
        <dbReference type="SAM" id="Phobius"/>
    </source>
</evidence>
<keyword evidence="2" id="KW-1133">Transmembrane helix</keyword>
<evidence type="ECO:0000313" key="3">
    <source>
        <dbReference type="EMBL" id="ONF44639.1"/>
    </source>
</evidence>